<sequence>MECDFTCAHPNIAIGVYDGDIKYITHKRLAEYCDIDITNEVELKKFKTLHLTFFNKHPNDMKYSKKLNKIYEFYATHAPEMLNRILKEKSAKGYKITCQRLFAKEVEIMTQCIKKLNAKGIYVLYIYDALLCDPLHKSEVEQVMNKTVLECGVYTATFDKNYTGDVESSEQLELPEHVTESEQFHVTAKGGAEKETIEQQSIERAATQSVRATSMERLQQLLKDQRQSVPDTTSLSQLKDDLVQNRKNQVRLRNGLVDPKYAAKRDKINDKLRALQKSEQWLLQIIDLEELISESPEYDLSPALSA</sequence>
<name>A0ABP9NZP4_9BACT</name>
<protein>
    <recommendedName>
        <fullName evidence="3">Zeta toxin</fullName>
    </recommendedName>
</protein>
<keyword evidence="2" id="KW-1185">Reference proteome</keyword>
<comment type="caution">
    <text evidence="1">The sequence shown here is derived from an EMBL/GenBank/DDBJ whole genome shotgun (WGS) entry which is preliminary data.</text>
</comment>
<organism evidence="1 2">
    <name type="scientific">Prosthecobacter algae</name>
    <dbReference type="NCBI Taxonomy" id="1144682"/>
    <lineage>
        <taxon>Bacteria</taxon>
        <taxon>Pseudomonadati</taxon>
        <taxon>Verrucomicrobiota</taxon>
        <taxon>Verrucomicrobiia</taxon>
        <taxon>Verrucomicrobiales</taxon>
        <taxon>Verrucomicrobiaceae</taxon>
        <taxon>Prosthecobacter</taxon>
    </lineage>
</organism>
<gene>
    <name evidence="1" type="ORF">GCM10023213_13180</name>
</gene>
<evidence type="ECO:0000313" key="2">
    <source>
        <dbReference type="Proteomes" id="UP001499852"/>
    </source>
</evidence>
<reference evidence="2" key="1">
    <citation type="journal article" date="2019" name="Int. J. Syst. Evol. Microbiol.">
        <title>The Global Catalogue of Microorganisms (GCM) 10K type strain sequencing project: providing services to taxonomists for standard genome sequencing and annotation.</title>
        <authorList>
            <consortium name="The Broad Institute Genomics Platform"/>
            <consortium name="The Broad Institute Genome Sequencing Center for Infectious Disease"/>
            <person name="Wu L."/>
            <person name="Ma J."/>
        </authorList>
    </citation>
    <scope>NUCLEOTIDE SEQUENCE [LARGE SCALE GENOMIC DNA]</scope>
    <source>
        <strain evidence="2">JCM 18053</strain>
    </source>
</reference>
<dbReference type="Proteomes" id="UP001499852">
    <property type="component" value="Unassembled WGS sequence"/>
</dbReference>
<evidence type="ECO:0000313" key="1">
    <source>
        <dbReference type="EMBL" id="GAA5137055.1"/>
    </source>
</evidence>
<proteinExistence type="predicted"/>
<evidence type="ECO:0008006" key="3">
    <source>
        <dbReference type="Google" id="ProtNLM"/>
    </source>
</evidence>
<accession>A0ABP9NZP4</accession>
<dbReference type="EMBL" id="BAABIA010000002">
    <property type="protein sequence ID" value="GAA5137055.1"/>
    <property type="molecule type" value="Genomic_DNA"/>
</dbReference>